<reference evidence="1" key="1">
    <citation type="submission" date="2022-09" db="EMBL/GenBank/DDBJ databases">
        <title>Rhodovastum sp. nov. RN2-1 isolated from soil in Seongnam, South Korea.</title>
        <authorList>
            <person name="Le N.T."/>
        </authorList>
    </citation>
    <scope>NUCLEOTIDE SEQUENCE</scope>
    <source>
        <strain evidence="1">RN2-1</strain>
    </source>
</reference>
<proteinExistence type="predicted"/>
<reference evidence="1" key="2">
    <citation type="submission" date="2022-10" db="EMBL/GenBank/DDBJ databases">
        <authorList>
            <person name="Trinh H.N."/>
        </authorList>
    </citation>
    <scope>NUCLEOTIDE SEQUENCE</scope>
    <source>
        <strain evidence="1">RN2-1</strain>
    </source>
</reference>
<comment type="caution">
    <text evidence="1">The sequence shown here is derived from an EMBL/GenBank/DDBJ whole genome shotgun (WGS) entry which is preliminary data.</text>
</comment>
<dbReference type="EMBL" id="JAPDNT010000013">
    <property type="protein sequence ID" value="MCW3475934.1"/>
    <property type="molecule type" value="Genomic_DNA"/>
</dbReference>
<keyword evidence="2" id="KW-1185">Reference proteome</keyword>
<evidence type="ECO:0000313" key="1">
    <source>
        <dbReference type="EMBL" id="MCW3475934.1"/>
    </source>
</evidence>
<accession>A0AA41YL95</accession>
<name>A0AA41YL95_9PROT</name>
<gene>
    <name evidence="1" type="ORF">OL599_15250</name>
</gene>
<dbReference type="Proteomes" id="UP001165679">
    <property type="component" value="Unassembled WGS sequence"/>
</dbReference>
<sequence>MLNIRTFDARQGGNVLYKALAHPLAAEAIAALYARLSASGPVAVFDPDDVIEALFTMHPDAPGVSTLFVQDVQAIGRMRAGLPGRPLTDLPGCGARSVLVAAFDAERIVARIRHLLPPGAEVATLDDARLPSALLTNPRRYLDRLNFATNYAFFREEGGLSTRLVTANYWAGYGAGAVRLWLRLFDRDGRVLATWEEAVPSGPGGLAIDSAAVRARFGLPEFTGQLFVHAVGAAGHDVVKYALDTYGSGNDASLSCTHDANAWPSDRYAGVPAPADGERVVLWVQNSHAVPIPAGGIALDRMGAETPVAMPRPVAPYATVALDVAELLPGLRWPAQIEVRAGRHFVRPRYEVVRGGRTRIAHANVERADLQPDPNLPALPTPLGRGFLLPVPVLPRGRFRTLIQPTPMAVSQTTLPVRLDVFDPEGRKLAERFLGCLPRAHDVAVDVDTLLPDGALAEGGHVDLVYDFRDGGSGDGWLHTLVRAEDRTSGHVAESSFGAHIYNTPMTYRDEPQSYAGPPPGLSTRLFLKLGDAAQRSFTALIYPSSAAWHPHSDTTLLLHDGDGRVIAEAKLAIACSGSALVFPHKVFAAAALAAAGPRGYVLIRDVTCRLFGYHGLMDDHGRFSLDHMFGF</sequence>
<protein>
    <submittedName>
        <fullName evidence="1">Uncharacterized protein</fullName>
    </submittedName>
</protein>
<dbReference type="AlphaFoldDB" id="A0AA41YL95"/>
<dbReference type="RefSeq" id="WP_264714665.1">
    <property type="nucleotide sequence ID" value="NZ_JAPDNT010000013.1"/>
</dbReference>
<organism evidence="1 2">
    <name type="scientific">Limobrevibacterium gyesilva</name>
    <dbReference type="NCBI Taxonomy" id="2991712"/>
    <lineage>
        <taxon>Bacteria</taxon>
        <taxon>Pseudomonadati</taxon>
        <taxon>Pseudomonadota</taxon>
        <taxon>Alphaproteobacteria</taxon>
        <taxon>Acetobacterales</taxon>
        <taxon>Acetobacteraceae</taxon>
        <taxon>Limobrevibacterium</taxon>
    </lineage>
</organism>
<evidence type="ECO:0000313" key="2">
    <source>
        <dbReference type="Proteomes" id="UP001165679"/>
    </source>
</evidence>